<dbReference type="eggNOG" id="ENOG502S0TF">
    <property type="taxonomic scope" value="Eukaryota"/>
</dbReference>
<feature type="region of interest" description="Disordered" evidence="1">
    <location>
        <begin position="226"/>
        <end position="245"/>
    </location>
</feature>
<accession>A0A1S2Z3I8</accession>
<proteinExistence type="predicted"/>
<dbReference type="OrthoDB" id="1937463at2759"/>
<dbReference type="Proteomes" id="UP000087171">
    <property type="component" value="Unplaced"/>
</dbReference>
<reference evidence="3" key="1">
    <citation type="submission" date="2025-08" db="UniProtKB">
        <authorList>
            <consortium name="RefSeq"/>
        </authorList>
    </citation>
    <scope>IDENTIFICATION</scope>
    <source>
        <tissue evidence="3">Etiolated seedlings</tissue>
    </source>
</reference>
<dbReference type="PANTHER" id="PTHR36072:SF2">
    <property type="entry name" value="OS01G0531000 PROTEIN"/>
    <property type="match status" value="1"/>
</dbReference>
<dbReference type="PaxDb" id="3827-XP_004514424.1"/>
<dbReference type="Pfam" id="PF04032">
    <property type="entry name" value="Rpr2"/>
    <property type="match status" value="1"/>
</dbReference>
<dbReference type="Gene3D" id="6.20.50.20">
    <property type="match status" value="1"/>
</dbReference>
<dbReference type="AlphaFoldDB" id="A0A1S2Z3I8"/>
<dbReference type="GeneID" id="101497498"/>
<dbReference type="InterPro" id="IPR007175">
    <property type="entry name" value="Rpr2/Snm1/Rpp21"/>
</dbReference>
<evidence type="ECO:0000256" key="1">
    <source>
        <dbReference type="SAM" id="MobiDB-lite"/>
    </source>
</evidence>
<name>A0A1S2Z3I8_CICAR</name>
<dbReference type="STRING" id="3827.A0A1S2Z3I8"/>
<dbReference type="PANTHER" id="PTHR36072">
    <property type="entry name" value="OS01G0541600 PROTEIN"/>
    <property type="match status" value="1"/>
</dbReference>
<organism evidence="2 3">
    <name type="scientific">Cicer arietinum</name>
    <name type="common">Chickpea</name>
    <name type="synonym">Garbanzo</name>
    <dbReference type="NCBI Taxonomy" id="3827"/>
    <lineage>
        <taxon>Eukaryota</taxon>
        <taxon>Viridiplantae</taxon>
        <taxon>Streptophyta</taxon>
        <taxon>Embryophyta</taxon>
        <taxon>Tracheophyta</taxon>
        <taxon>Spermatophyta</taxon>
        <taxon>Magnoliopsida</taxon>
        <taxon>eudicotyledons</taxon>
        <taxon>Gunneridae</taxon>
        <taxon>Pentapetalae</taxon>
        <taxon>rosids</taxon>
        <taxon>fabids</taxon>
        <taxon>Fabales</taxon>
        <taxon>Fabaceae</taxon>
        <taxon>Papilionoideae</taxon>
        <taxon>50 kb inversion clade</taxon>
        <taxon>NPAAA clade</taxon>
        <taxon>Hologalegina</taxon>
        <taxon>IRL clade</taxon>
        <taxon>Cicereae</taxon>
        <taxon>Cicer</taxon>
    </lineage>
</organism>
<keyword evidence="2" id="KW-1185">Reference proteome</keyword>
<dbReference type="KEGG" id="cam:101497498"/>
<dbReference type="GO" id="GO:0006396">
    <property type="term" value="P:RNA processing"/>
    <property type="evidence" value="ECO:0007669"/>
    <property type="project" value="InterPro"/>
</dbReference>
<evidence type="ECO:0000313" key="3">
    <source>
        <dbReference type="RefSeq" id="XP_004514424.1"/>
    </source>
</evidence>
<feature type="compositionally biased region" description="Basic residues" evidence="1">
    <location>
        <begin position="1"/>
        <end position="10"/>
    </location>
</feature>
<feature type="region of interest" description="Disordered" evidence="1">
    <location>
        <begin position="1"/>
        <end position="29"/>
    </location>
</feature>
<evidence type="ECO:0000313" key="2">
    <source>
        <dbReference type="Proteomes" id="UP000087171"/>
    </source>
</evidence>
<gene>
    <name evidence="3" type="primary">LOC101497498</name>
</gene>
<sequence length="292" mass="32434">MGKKGGGKKAPKSEIRSQNPVTLREEATGKIKTKPITNTKSHLRIDHLNKLALWATTDSHIPSLGSFYGQHLATVSEAAGVPPDPSLITCQRCETVLHPGFNSTVRIEKNRSRVRNRHKKSGSIAQNNVVYKCHFCSHQNVKRGTPKGHLKKICPTKEKSSLESTRATKPTIHESSKLEKCVVSKDVEIKDEADKTRPFGLEVVVKNITRTDGFKTLSSTPTLLEGKKRRRNSSSSMKEIETPSMSANLEVTKTQSTTSKRRKKSWTSLKEIAQSKGHDNSQVANLTIPFFL</sequence>
<dbReference type="RefSeq" id="XP_004514424.1">
    <property type="nucleotide sequence ID" value="XM_004514367.3"/>
</dbReference>
<protein>
    <submittedName>
        <fullName evidence="3">Uncharacterized protein LOC101497498</fullName>
    </submittedName>
</protein>